<dbReference type="Pfam" id="PF00078">
    <property type="entry name" value="RVT_1"/>
    <property type="match status" value="1"/>
</dbReference>
<name>A0ABM0VYA4_CAMSA</name>
<organism evidence="2 3">
    <name type="scientific">Camelina sativa</name>
    <name type="common">False flax</name>
    <name type="synonym">Myagrum sativum</name>
    <dbReference type="NCBI Taxonomy" id="90675"/>
    <lineage>
        <taxon>Eukaryota</taxon>
        <taxon>Viridiplantae</taxon>
        <taxon>Streptophyta</taxon>
        <taxon>Embryophyta</taxon>
        <taxon>Tracheophyta</taxon>
        <taxon>Spermatophyta</taxon>
        <taxon>Magnoliopsida</taxon>
        <taxon>eudicotyledons</taxon>
        <taxon>Gunneridae</taxon>
        <taxon>Pentapetalae</taxon>
        <taxon>rosids</taxon>
        <taxon>malvids</taxon>
        <taxon>Brassicales</taxon>
        <taxon>Brassicaceae</taxon>
        <taxon>Camelineae</taxon>
        <taxon>Camelina</taxon>
    </lineage>
</organism>
<dbReference type="InterPro" id="IPR043502">
    <property type="entry name" value="DNA/RNA_pol_sf"/>
</dbReference>
<feature type="domain" description="Reverse transcriptase" evidence="1">
    <location>
        <begin position="327"/>
        <end position="614"/>
    </location>
</feature>
<gene>
    <name evidence="3" type="primary">LOC104743614</name>
</gene>
<reference evidence="2" key="1">
    <citation type="journal article" date="2014" name="Nat. Commun.">
        <title>The emerging biofuel crop Camelina sativa retains a highly undifferentiated hexaploid genome structure.</title>
        <authorList>
            <person name="Kagale S."/>
            <person name="Koh C."/>
            <person name="Nixon J."/>
            <person name="Bollina V."/>
            <person name="Clarke W.E."/>
            <person name="Tuteja R."/>
            <person name="Spillane C."/>
            <person name="Robinson S.J."/>
            <person name="Links M.G."/>
            <person name="Clarke C."/>
            <person name="Higgins E.E."/>
            <person name="Huebert T."/>
            <person name="Sharpe A.G."/>
            <person name="Parkin I.A."/>
        </authorList>
    </citation>
    <scope>NUCLEOTIDE SEQUENCE [LARGE SCALE GENOMIC DNA]</scope>
    <source>
        <strain evidence="2">cv. DH55</strain>
    </source>
</reference>
<dbReference type="CDD" id="cd01650">
    <property type="entry name" value="RT_nLTR_like"/>
    <property type="match status" value="1"/>
</dbReference>
<dbReference type="SUPFAM" id="SSF56672">
    <property type="entry name" value="DNA/RNA polymerases"/>
    <property type="match status" value="1"/>
</dbReference>
<evidence type="ECO:0000313" key="2">
    <source>
        <dbReference type="Proteomes" id="UP000694864"/>
    </source>
</evidence>
<reference evidence="3" key="2">
    <citation type="submission" date="2025-08" db="UniProtKB">
        <authorList>
            <consortium name="RefSeq"/>
        </authorList>
    </citation>
    <scope>IDENTIFICATION</scope>
    <source>
        <tissue evidence="3">Leaf</tissue>
    </source>
</reference>
<keyword evidence="2" id="KW-1185">Reference proteome</keyword>
<dbReference type="InterPro" id="IPR052343">
    <property type="entry name" value="Retrotransposon-Effector_Assoc"/>
</dbReference>
<protein>
    <submittedName>
        <fullName evidence="3">Uncharacterized protein LOC104743614</fullName>
    </submittedName>
</protein>
<dbReference type="PROSITE" id="PS50878">
    <property type="entry name" value="RT_POL"/>
    <property type="match status" value="1"/>
</dbReference>
<dbReference type="PANTHER" id="PTHR46890:SF48">
    <property type="entry name" value="RNA-DIRECTED DNA POLYMERASE"/>
    <property type="match status" value="1"/>
</dbReference>
<accession>A0ABM0VYA4</accession>
<evidence type="ECO:0000313" key="3">
    <source>
        <dbReference type="RefSeq" id="XP_010462974.1"/>
    </source>
</evidence>
<evidence type="ECO:0000259" key="1">
    <source>
        <dbReference type="PROSITE" id="PS50878"/>
    </source>
</evidence>
<sequence>MQEHSRVDDNPIITGGMRDFQAVFTHCSLSDIASHGPLFTWCNKRENDLIHKKLDRVLVNAAWEQLYPYAYNVFAAGGCYDHLNCRIMVKGEGDNHGRRRKPFKFVNLLTEMEEFLPLKLKGLKPALRSLAKRRLGNLVLKTREAFDVLCEKQQANSTNPSSLAMEEENAAFKRWDFLVGLEEKFLKQKSKLHLLKVGDKNNTAFHRAATIQKAQNTIKEIHCSDGRMVKKEEEIKTEAERHFPEFLQLIPPDFEGSTVEELERLLPFRCSVVDQQALTRVVSGEEIKKVLFSMLNDKSPRPDGFTSEFYKSTWELLGAEFVLAVQSFFAKGFLPKGINSTILALIPKKVSTMEMKDYRPISCCNVIYKVISKIIANRLKRVLPKFVSVNQSTFVKDRLLIENVLLTTELIKNYHKDSLSGRCAIKIDISKAFDSFQWSFLSKVLSAVQFPPTFIHWIMFCVTTTSFSVQVNGELAGFFRSSWGLSQGCSLSPYLFVICMDVLSKLLDKAAGDRLFGYHPRCQNLGLTHLSFADDLMVLYDGKVRSIEGIVEVFTQFSKMSGLSISMEKSTLYVVGNVPPLDTADSHFLLGLSRECITEINSLCSAFLWSGTELNSRKAKVAWEEVFKPRTEGGLGLRSLQEANTVCCLKLIWRLVSNGESLWVQWAHTNLLKGASFWSVKSTLTLGSWIWTKLLKYRDMAKGFCKVEVGTGEHISFWFDNWSDMGMLSDVVGERGVIELGIPWRSSLAEAWAQRPRRRHRADHLNAIEDAMRMGQQQGQQ</sequence>
<dbReference type="PANTHER" id="PTHR46890">
    <property type="entry name" value="NON-LTR RETROLELEMENT REVERSE TRANSCRIPTASE-LIKE PROTEIN-RELATED"/>
    <property type="match status" value="1"/>
</dbReference>
<dbReference type="InterPro" id="IPR000477">
    <property type="entry name" value="RT_dom"/>
</dbReference>
<dbReference type="RefSeq" id="XP_010462974.1">
    <property type="nucleotide sequence ID" value="XM_010464672.1"/>
</dbReference>
<dbReference type="GeneID" id="104743614"/>
<dbReference type="Proteomes" id="UP000694864">
    <property type="component" value="Chromosome 14"/>
</dbReference>
<proteinExistence type="predicted"/>